<dbReference type="Pfam" id="PF17800">
    <property type="entry name" value="NPL"/>
    <property type="match status" value="1"/>
</dbReference>
<comment type="catalytic activity">
    <reaction evidence="1 7">
        <text>[protein]-peptidylproline (omega=180) = [protein]-peptidylproline (omega=0)</text>
        <dbReference type="Rhea" id="RHEA:16237"/>
        <dbReference type="Rhea" id="RHEA-COMP:10747"/>
        <dbReference type="Rhea" id="RHEA-COMP:10748"/>
        <dbReference type="ChEBI" id="CHEBI:83833"/>
        <dbReference type="ChEBI" id="CHEBI:83834"/>
        <dbReference type="EC" id="5.2.1.8"/>
    </reaction>
</comment>
<comment type="function">
    <text evidence="2">PPIase that acts as a histone chaperone. Histone proline isomerase that increases the rate of cis-trans isomerization at prolines on the histone H3 N-terminal tail. Proline isomerization influences H3 methylation thereby regulating gene expression.</text>
</comment>
<feature type="compositionally biased region" description="Acidic residues" evidence="8">
    <location>
        <begin position="258"/>
        <end position="288"/>
    </location>
</feature>
<dbReference type="GO" id="GO:0000785">
    <property type="term" value="C:chromatin"/>
    <property type="evidence" value="ECO:0007669"/>
    <property type="project" value="TreeGrafter"/>
</dbReference>
<dbReference type="Pfam" id="PF00254">
    <property type="entry name" value="FKBP_C"/>
    <property type="match status" value="1"/>
</dbReference>
<dbReference type="GO" id="GO:0003755">
    <property type="term" value="F:peptidyl-prolyl cis-trans isomerase activity"/>
    <property type="evidence" value="ECO:0007669"/>
    <property type="project" value="UniProtKB-KW"/>
</dbReference>
<evidence type="ECO:0000313" key="11">
    <source>
        <dbReference type="Proteomes" id="UP001276659"/>
    </source>
</evidence>
<feature type="compositionally biased region" description="Acidic residues" evidence="8">
    <location>
        <begin position="70"/>
        <end position="83"/>
    </location>
</feature>
<gene>
    <name evidence="10" type="ORF">OEA41_002350</name>
</gene>
<feature type="compositionally biased region" description="Basic and acidic residues" evidence="8">
    <location>
        <begin position="247"/>
        <end position="257"/>
    </location>
</feature>
<dbReference type="EC" id="5.2.1.8" evidence="7"/>
<evidence type="ECO:0000256" key="7">
    <source>
        <dbReference type="PROSITE-ProRule" id="PRU00277"/>
    </source>
</evidence>
<feature type="domain" description="PPIase FKBP-type" evidence="9">
    <location>
        <begin position="467"/>
        <end position="553"/>
    </location>
</feature>
<keyword evidence="5 7" id="KW-0697">Rotamase</keyword>
<comment type="caution">
    <text evidence="10">The sequence shown here is derived from an EMBL/GenBank/DDBJ whole genome shotgun (WGS) entry which is preliminary data.</text>
</comment>
<organism evidence="10 11">
    <name type="scientific">Lepraria neglecta</name>
    <dbReference type="NCBI Taxonomy" id="209136"/>
    <lineage>
        <taxon>Eukaryota</taxon>
        <taxon>Fungi</taxon>
        <taxon>Dikarya</taxon>
        <taxon>Ascomycota</taxon>
        <taxon>Pezizomycotina</taxon>
        <taxon>Lecanoromycetes</taxon>
        <taxon>OSLEUM clade</taxon>
        <taxon>Lecanoromycetidae</taxon>
        <taxon>Lecanorales</taxon>
        <taxon>Lecanorineae</taxon>
        <taxon>Stereocaulaceae</taxon>
        <taxon>Lepraria</taxon>
    </lineage>
</organism>
<evidence type="ECO:0000256" key="3">
    <source>
        <dbReference type="ARBA" id="ARBA00007838"/>
    </source>
</evidence>
<dbReference type="Gene3D" id="3.10.50.40">
    <property type="match status" value="1"/>
</dbReference>
<feature type="compositionally biased region" description="Acidic residues" evidence="8">
    <location>
        <begin position="147"/>
        <end position="157"/>
    </location>
</feature>
<feature type="compositionally biased region" description="Acidic residues" evidence="8">
    <location>
        <begin position="93"/>
        <end position="116"/>
    </location>
</feature>
<name>A0AAD9ZBT7_9LECA</name>
<evidence type="ECO:0000259" key="9">
    <source>
        <dbReference type="PROSITE" id="PS50059"/>
    </source>
</evidence>
<feature type="compositionally biased region" description="Basic and acidic residues" evidence="8">
    <location>
        <begin position="303"/>
        <end position="314"/>
    </location>
</feature>
<dbReference type="PANTHER" id="PTHR43811">
    <property type="entry name" value="FKBP-TYPE PEPTIDYL-PROLYL CIS-TRANS ISOMERASE FKPA"/>
    <property type="match status" value="1"/>
</dbReference>
<dbReference type="GO" id="GO:0005730">
    <property type="term" value="C:nucleolus"/>
    <property type="evidence" value="ECO:0007669"/>
    <property type="project" value="TreeGrafter"/>
</dbReference>
<feature type="region of interest" description="Disordered" evidence="8">
    <location>
        <begin position="243"/>
        <end position="447"/>
    </location>
</feature>
<evidence type="ECO:0000256" key="4">
    <source>
        <dbReference type="ARBA" id="ARBA00011865"/>
    </source>
</evidence>
<keyword evidence="11" id="KW-1185">Reference proteome</keyword>
<dbReference type="InterPro" id="IPR001179">
    <property type="entry name" value="PPIase_FKBP_dom"/>
</dbReference>
<evidence type="ECO:0000256" key="8">
    <source>
        <dbReference type="SAM" id="MobiDB-lite"/>
    </source>
</evidence>
<evidence type="ECO:0000256" key="6">
    <source>
        <dbReference type="ARBA" id="ARBA00023235"/>
    </source>
</evidence>
<proteinExistence type="inferred from homology"/>
<dbReference type="FunFam" id="3.10.50.40:FF:000006">
    <property type="entry name" value="Peptidyl-prolyl cis-trans isomerase"/>
    <property type="match status" value="1"/>
</dbReference>
<reference evidence="10" key="1">
    <citation type="submission" date="2022-11" db="EMBL/GenBank/DDBJ databases">
        <title>Chromosomal genome sequence assembly and mating type (MAT) locus characterization of the leprose asexual lichenized fungus Lepraria neglecta (Nyl.) Erichsen.</title>
        <authorList>
            <person name="Allen J.L."/>
            <person name="Pfeffer B."/>
        </authorList>
    </citation>
    <scope>NUCLEOTIDE SEQUENCE</scope>
    <source>
        <strain evidence="10">Allen 5258</strain>
    </source>
</reference>
<evidence type="ECO:0000313" key="10">
    <source>
        <dbReference type="EMBL" id="KAK3175104.1"/>
    </source>
</evidence>
<accession>A0AAD9ZBT7</accession>
<feature type="compositionally biased region" description="Basic and acidic residues" evidence="8">
    <location>
        <begin position="379"/>
        <end position="388"/>
    </location>
</feature>
<dbReference type="SUPFAM" id="SSF54534">
    <property type="entry name" value="FKBP-like"/>
    <property type="match status" value="1"/>
</dbReference>
<dbReference type="InterPro" id="IPR023566">
    <property type="entry name" value="PPIase_Fpr3/Fpr4-like"/>
</dbReference>
<evidence type="ECO:0000256" key="1">
    <source>
        <dbReference type="ARBA" id="ARBA00000971"/>
    </source>
</evidence>
<feature type="region of interest" description="Disordered" evidence="8">
    <location>
        <begin position="63"/>
        <end position="196"/>
    </location>
</feature>
<dbReference type="Gene3D" id="2.60.120.340">
    <property type="entry name" value="Nucleoplasmin core domain"/>
    <property type="match status" value="1"/>
</dbReference>
<dbReference type="PANTHER" id="PTHR43811:SF19">
    <property type="entry name" value="39 KDA FK506-BINDING NUCLEAR PROTEIN"/>
    <property type="match status" value="1"/>
</dbReference>
<feature type="compositionally biased region" description="Basic and acidic residues" evidence="8">
    <location>
        <begin position="168"/>
        <end position="191"/>
    </location>
</feature>
<dbReference type="PROSITE" id="PS50059">
    <property type="entry name" value="FKBP_PPIASE"/>
    <property type="match status" value="1"/>
</dbReference>
<protein>
    <recommendedName>
        <fullName evidence="7">peptidylprolyl isomerase</fullName>
        <ecNumber evidence="7">5.2.1.8</ecNumber>
    </recommendedName>
</protein>
<feature type="compositionally biased region" description="Basic and acidic residues" evidence="8">
    <location>
        <begin position="423"/>
        <end position="439"/>
    </location>
</feature>
<evidence type="ECO:0000256" key="2">
    <source>
        <dbReference type="ARBA" id="ARBA00002221"/>
    </source>
</evidence>
<comment type="subunit">
    <text evidence="4">Binds to histones H3 and H4.</text>
</comment>
<dbReference type="InterPro" id="IPR046357">
    <property type="entry name" value="PPIase_dom_sf"/>
</dbReference>
<dbReference type="AlphaFoldDB" id="A0AAD9ZBT7"/>
<dbReference type="PIRSF" id="PIRSF001473">
    <property type="entry name" value="FK506-bp_FPR3"/>
    <property type="match status" value="1"/>
</dbReference>
<comment type="similarity">
    <text evidence="3">Belongs to the FKBP-type PPIase family. FKBP3/4 subfamily.</text>
</comment>
<dbReference type="EMBL" id="JASNWA010000006">
    <property type="protein sequence ID" value="KAK3175104.1"/>
    <property type="molecule type" value="Genomic_DNA"/>
</dbReference>
<dbReference type="Proteomes" id="UP001276659">
    <property type="component" value="Unassembled WGS sequence"/>
</dbReference>
<dbReference type="InterPro" id="IPR041232">
    <property type="entry name" value="NPL"/>
</dbReference>
<keyword evidence="6 7" id="KW-0413">Isomerase</keyword>
<evidence type="ECO:0000256" key="5">
    <source>
        <dbReference type="ARBA" id="ARBA00023110"/>
    </source>
</evidence>
<sequence>MSSMLPVAVYGLKVPAGDVMIPAIVDFPATFRITMAAIDPSAEPEHTGTANGNVPARATLKVVYDPNGTGEEDDSEESEDEQEYLQKLLAGGDSEDDEDDEDEDEDEDESSSDDEEKNGGPSDPSKTKKARKEAAVQEMMKALAEQNDSDDEMDEDNMPGVNGFAKRPKVDKGKGKATDEDLEEDHSKDGSEESLDGMEEVVLCTLDPEKTYQQPLDITFGEDQRVYFKVSGTHAIYLTGNYVIPADDGHNHEHELYDNEDDDDEYDMSPDEDELEDDEESDELDELEDPRITELASDEDEEAPKLVKKEEPVQKGKNKRAREESSDNEAPASLDDIMAKSLKPAEPATNGATNGEPKLSKKQLKKLKNNAGKAMEAAVEGKDVKKDSVAGAKDSPAMKGDKKVQFAKNLEQGPAASPSTVKSDSDKGKTESKKEDGKPKASLGMKVVQGVKMDDKKLGSGPAAKKGNKVGMRYIGKLNDGKVFDANKKGKPFTFTLGSGDVIKGWDIGVAGMSVGGERRVVIPAELAYGKRKMPGIPANSELTFDLKLLEIN</sequence>